<name>A8Q3J9_MALGO</name>
<dbReference type="GO" id="GO:0005778">
    <property type="term" value="C:peroxisomal membrane"/>
    <property type="evidence" value="ECO:0007669"/>
    <property type="project" value="TreeGrafter"/>
</dbReference>
<organism evidence="8 9">
    <name type="scientific">Malassezia globosa (strain ATCC MYA-4612 / CBS 7966)</name>
    <name type="common">Dandruff-associated fungus</name>
    <dbReference type="NCBI Taxonomy" id="425265"/>
    <lineage>
        <taxon>Eukaryota</taxon>
        <taxon>Fungi</taxon>
        <taxon>Dikarya</taxon>
        <taxon>Basidiomycota</taxon>
        <taxon>Ustilaginomycotina</taxon>
        <taxon>Malasseziomycetes</taxon>
        <taxon>Malasseziales</taxon>
        <taxon>Malasseziaceae</taxon>
        <taxon>Malassezia</taxon>
    </lineage>
</organism>
<dbReference type="KEGG" id="mgl:MGL_2427"/>
<dbReference type="OMA" id="WEEQFKQ"/>
<evidence type="ECO:0000256" key="4">
    <source>
        <dbReference type="ARBA" id="ARBA00022737"/>
    </source>
</evidence>
<dbReference type="Gene3D" id="1.25.40.10">
    <property type="entry name" value="Tetratricopeptide repeat domain"/>
    <property type="match status" value="1"/>
</dbReference>
<evidence type="ECO:0000313" key="8">
    <source>
        <dbReference type="EMBL" id="EDP43417.1"/>
    </source>
</evidence>
<evidence type="ECO:0008006" key="10">
    <source>
        <dbReference type="Google" id="ProtNLM"/>
    </source>
</evidence>
<feature type="repeat" description="TPR" evidence="6">
    <location>
        <begin position="423"/>
        <end position="456"/>
    </location>
</feature>
<evidence type="ECO:0000256" key="5">
    <source>
        <dbReference type="ARBA" id="ARBA00022803"/>
    </source>
</evidence>
<dbReference type="InParanoid" id="A8Q3J9"/>
<accession>A8Q3J9</accession>
<dbReference type="RefSeq" id="XP_001730631.1">
    <property type="nucleotide sequence ID" value="XM_001730579.1"/>
</dbReference>
<dbReference type="InterPro" id="IPR019734">
    <property type="entry name" value="TPR_rpt"/>
</dbReference>
<dbReference type="GeneID" id="5854938"/>
<dbReference type="InterPro" id="IPR024111">
    <property type="entry name" value="PEX5/PEX5L"/>
</dbReference>
<dbReference type="VEuPathDB" id="FungiDB:MGL_2427"/>
<keyword evidence="4" id="KW-0677">Repeat</keyword>
<comment type="subcellular location">
    <subcellularLocation>
        <location evidence="1">Cytoplasm</location>
    </subcellularLocation>
</comment>
<comment type="caution">
    <text evidence="8">The sequence shown here is derived from an EMBL/GenBank/DDBJ whole genome shotgun (WGS) entry which is preliminary data.</text>
</comment>
<evidence type="ECO:0000256" key="2">
    <source>
        <dbReference type="ARBA" id="ARBA00005348"/>
    </source>
</evidence>
<gene>
    <name evidence="8" type="ORF">MGL_2427</name>
</gene>
<evidence type="ECO:0000256" key="6">
    <source>
        <dbReference type="PROSITE-ProRule" id="PRU00339"/>
    </source>
</evidence>
<sequence length="694" mass="77061">MAFQSMISGAECSTSNNTLSQFLKHTQTDRSLQQDAMIGPTGISARPGFRTRPPPPAGVQDVDKFSRQRETPRAPVFDMHAMHAEMEALHARMPPQVRSSPNAWAHELQQQQKQPQPPLDPRIAHQLSAPHQIDSGPSWGKEFHADLSRMTEMRGTRGDTMSLRAPVGGGMGVGMNMGMGMYGVGQSGMFLGHGMLSNMSRPEAHANNPRVVELDHAKWDEQFRRLEEADAEAQAELPSQTDSSSRDQMREPDDNEALALKELREMEARLRDEVQDENPRFEELWNALKDPSLLEKSDDLAKWEEQLMEAVAAEDPINSTHPGGGLGPGVLGLEEEDGLGEAEALLRNELNEMDESGFPTLGAYEFEANNPFATHPAPYAEGIRLVENNGNLTDATRLFEVATQRDQDNISTDEIDRTRAEKSRAWQKLGETHAMNEHEEKAIQALVQALNIDASNLGAHLSLAVSYINEGYDQAANATLLKYMARSRPHLAPSNNFPPLETERTDPWARLNYVRDLFLKAAREDAAHGVMDPEIQVGLGLLFYSTSSYEQAKDCFQAALESRPNDWQLWNRLGATLANGGNSELATEAYHRALELRPSFTRAIYNLSVSCMNLGAHHEAAEHLLSALALQRSQSVPDTPASTTMPPPLSHARESESLWNTLRSIMTVMNRIDLANQCHVGSDLHVFRRAGFEF</sequence>
<evidence type="ECO:0000313" key="9">
    <source>
        <dbReference type="Proteomes" id="UP000008837"/>
    </source>
</evidence>
<dbReference type="SUPFAM" id="SSF48452">
    <property type="entry name" value="TPR-like"/>
    <property type="match status" value="1"/>
</dbReference>
<dbReference type="GO" id="GO:0016560">
    <property type="term" value="P:protein import into peroxisome matrix, docking"/>
    <property type="evidence" value="ECO:0007669"/>
    <property type="project" value="TreeGrafter"/>
</dbReference>
<protein>
    <recommendedName>
        <fullName evidence="10">Peroxin-5</fullName>
    </recommendedName>
</protein>
<dbReference type="PANTHER" id="PTHR10130:SF9">
    <property type="entry name" value="PEROXISOMAL TARGETING SIGNAL RECEPTOR"/>
    <property type="match status" value="1"/>
</dbReference>
<dbReference type="AlphaFoldDB" id="A8Q3J9"/>
<feature type="region of interest" description="Disordered" evidence="7">
    <location>
        <begin position="229"/>
        <end position="252"/>
    </location>
</feature>
<dbReference type="GO" id="GO:0005052">
    <property type="term" value="F:peroxisome matrix targeting signal-1 binding"/>
    <property type="evidence" value="ECO:0007669"/>
    <property type="project" value="TreeGrafter"/>
</dbReference>
<dbReference type="EMBL" id="AAYY01000008">
    <property type="protein sequence ID" value="EDP43417.1"/>
    <property type="molecule type" value="Genomic_DNA"/>
</dbReference>
<evidence type="ECO:0000256" key="7">
    <source>
        <dbReference type="SAM" id="MobiDB-lite"/>
    </source>
</evidence>
<feature type="repeat" description="TPR" evidence="6">
    <location>
        <begin position="567"/>
        <end position="600"/>
    </location>
</feature>
<dbReference type="SMART" id="SM00028">
    <property type="entry name" value="TPR"/>
    <property type="match status" value="4"/>
</dbReference>
<dbReference type="PROSITE" id="PS50005">
    <property type="entry name" value="TPR"/>
    <property type="match status" value="3"/>
</dbReference>
<keyword evidence="3" id="KW-0963">Cytoplasm</keyword>
<feature type="repeat" description="TPR" evidence="6">
    <location>
        <begin position="533"/>
        <end position="566"/>
    </location>
</feature>
<feature type="region of interest" description="Disordered" evidence="7">
    <location>
        <begin position="43"/>
        <end position="66"/>
    </location>
</feature>
<keyword evidence="9" id="KW-1185">Reference proteome</keyword>
<evidence type="ECO:0000256" key="3">
    <source>
        <dbReference type="ARBA" id="ARBA00022490"/>
    </source>
</evidence>
<dbReference type="Proteomes" id="UP000008837">
    <property type="component" value="Unassembled WGS sequence"/>
</dbReference>
<feature type="region of interest" description="Disordered" evidence="7">
    <location>
        <begin position="95"/>
        <end position="123"/>
    </location>
</feature>
<dbReference type="Pfam" id="PF13432">
    <property type="entry name" value="TPR_16"/>
    <property type="match status" value="1"/>
</dbReference>
<evidence type="ECO:0000256" key="1">
    <source>
        <dbReference type="ARBA" id="ARBA00004496"/>
    </source>
</evidence>
<dbReference type="STRING" id="425265.A8Q3J9"/>
<dbReference type="FunCoup" id="A8Q3J9">
    <property type="interactions" value="61"/>
</dbReference>
<dbReference type="InterPro" id="IPR011990">
    <property type="entry name" value="TPR-like_helical_dom_sf"/>
</dbReference>
<dbReference type="PANTHER" id="PTHR10130">
    <property type="entry name" value="PEROXISOMAL TARGETING SIGNAL 1 RECEPTOR PEX5"/>
    <property type="match status" value="1"/>
</dbReference>
<keyword evidence="5 6" id="KW-0802">TPR repeat</keyword>
<comment type="similarity">
    <text evidence="2">Belongs to the peroxisomal targeting signal receptor family.</text>
</comment>
<dbReference type="OrthoDB" id="10006023at2759"/>
<proteinExistence type="inferred from homology"/>
<dbReference type="GO" id="GO:0005829">
    <property type="term" value="C:cytosol"/>
    <property type="evidence" value="ECO:0007669"/>
    <property type="project" value="TreeGrafter"/>
</dbReference>
<reference evidence="8 9" key="1">
    <citation type="journal article" date="2007" name="Proc. Natl. Acad. Sci. U.S.A.">
        <title>Dandruff-associated Malassezia genomes reveal convergent and divergent virulence traits shared with plant and human fungal pathogens.</title>
        <authorList>
            <person name="Xu J."/>
            <person name="Saunders C.W."/>
            <person name="Hu P."/>
            <person name="Grant R.A."/>
            <person name="Boekhout T."/>
            <person name="Kuramae E.E."/>
            <person name="Kronstad J.W."/>
            <person name="Deangelis Y.M."/>
            <person name="Reeder N.L."/>
            <person name="Johnstone K.R."/>
            <person name="Leland M."/>
            <person name="Fieno A.M."/>
            <person name="Begley W.M."/>
            <person name="Sun Y."/>
            <person name="Lacey M.P."/>
            <person name="Chaudhary T."/>
            <person name="Keough T."/>
            <person name="Chu L."/>
            <person name="Sears R."/>
            <person name="Yuan B."/>
            <person name="Dawson T.L.Jr."/>
        </authorList>
    </citation>
    <scope>NUCLEOTIDE SEQUENCE [LARGE SCALE GENOMIC DNA]</scope>
    <source>
        <strain evidence="9">ATCC MYA-4612 / CBS 7966</strain>
    </source>
</reference>